<dbReference type="PANTHER" id="PTHR13018">
    <property type="entry name" value="PROBABLE MEMBRANE PROTEIN DUF221-RELATED"/>
    <property type="match status" value="1"/>
</dbReference>
<keyword evidence="4" id="KW-1185">Reference proteome</keyword>
<feature type="transmembrane region" description="Helical" evidence="1">
    <location>
        <begin position="482"/>
        <end position="501"/>
    </location>
</feature>
<dbReference type="GO" id="GO:0005227">
    <property type="term" value="F:calcium-activated cation channel activity"/>
    <property type="evidence" value="ECO:0007669"/>
    <property type="project" value="InterPro"/>
</dbReference>
<feature type="transmembrane region" description="Helical" evidence="1">
    <location>
        <begin position="522"/>
        <end position="542"/>
    </location>
</feature>
<feature type="domain" description="CSC1/OSCA1-like cytosolic" evidence="2">
    <location>
        <begin position="225"/>
        <end position="428"/>
    </location>
</feature>
<keyword evidence="1" id="KW-0472">Membrane</keyword>
<accession>A0A1R2BUQ1</accession>
<dbReference type="EMBL" id="MPUH01000420">
    <property type="protein sequence ID" value="OMJ80528.1"/>
    <property type="molecule type" value="Genomic_DNA"/>
</dbReference>
<feature type="transmembrane region" description="Helical" evidence="1">
    <location>
        <begin position="548"/>
        <end position="579"/>
    </location>
</feature>
<keyword evidence="1" id="KW-1133">Transmembrane helix</keyword>
<name>A0A1R2BUQ1_9CILI</name>
<protein>
    <recommendedName>
        <fullName evidence="2">CSC1/OSCA1-like cytosolic domain-containing protein</fullName>
    </recommendedName>
</protein>
<feature type="transmembrane region" description="Helical" evidence="1">
    <location>
        <begin position="441"/>
        <end position="462"/>
    </location>
</feature>
<gene>
    <name evidence="3" type="ORF">SteCoe_19225</name>
</gene>
<dbReference type="Proteomes" id="UP000187209">
    <property type="component" value="Unassembled WGS sequence"/>
</dbReference>
<feature type="transmembrane region" description="Helical" evidence="1">
    <location>
        <begin position="635"/>
        <end position="654"/>
    </location>
</feature>
<feature type="transmembrane region" description="Helical" evidence="1">
    <location>
        <begin position="128"/>
        <end position="151"/>
    </location>
</feature>
<comment type="caution">
    <text evidence="3">The sequence shown here is derived from an EMBL/GenBank/DDBJ whole genome shotgun (WGS) entry which is preliminary data.</text>
</comment>
<feature type="transmembrane region" description="Helical" evidence="1">
    <location>
        <begin position="666"/>
        <end position="688"/>
    </location>
</feature>
<evidence type="ECO:0000256" key="1">
    <source>
        <dbReference type="SAM" id="Phobius"/>
    </source>
</evidence>
<dbReference type="InterPro" id="IPR045122">
    <property type="entry name" value="Csc1-like"/>
</dbReference>
<feature type="transmembrane region" description="Helical" evidence="1">
    <location>
        <begin position="700"/>
        <end position="721"/>
    </location>
</feature>
<dbReference type="AlphaFoldDB" id="A0A1R2BUQ1"/>
<evidence type="ECO:0000259" key="2">
    <source>
        <dbReference type="Pfam" id="PF14703"/>
    </source>
</evidence>
<reference evidence="3 4" key="1">
    <citation type="submission" date="2016-11" db="EMBL/GenBank/DDBJ databases">
        <title>The macronuclear genome of Stentor coeruleus: a giant cell with tiny introns.</title>
        <authorList>
            <person name="Slabodnick M."/>
            <person name="Ruby J.G."/>
            <person name="Reiff S.B."/>
            <person name="Swart E.C."/>
            <person name="Gosai S."/>
            <person name="Prabakaran S."/>
            <person name="Witkowska E."/>
            <person name="Larue G.E."/>
            <person name="Fisher S."/>
            <person name="Freeman R.M."/>
            <person name="Gunawardena J."/>
            <person name="Chu W."/>
            <person name="Stover N.A."/>
            <person name="Gregory B.D."/>
            <person name="Nowacki M."/>
            <person name="Derisi J."/>
            <person name="Roy S.W."/>
            <person name="Marshall W.F."/>
            <person name="Sood P."/>
        </authorList>
    </citation>
    <scope>NUCLEOTIDE SEQUENCE [LARGE SCALE GENOMIC DNA]</scope>
    <source>
        <strain evidence="3">WM001</strain>
    </source>
</reference>
<feature type="transmembrane region" description="Helical" evidence="1">
    <location>
        <begin position="613"/>
        <end position="629"/>
    </location>
</feature>
<dbReference type="GO" id="GO:0005886">
    <property type="term" value="C:plasma membrane"/>
    <property type="evidence" value="ECO:0007669"/>
    <property type="project" value="TreeGrafter"/>
</dbReference>
<dbReference type="PANTHER" id="PTHR13018:SF135">
    <property type="entry name" value="CSC1_OSCA1-LIKE 7TM REGION DOMAIN-CONTAINING PROTEIN"/>
    <property type="match status" value="1"/>
</dbReference>
<keyword evidence="1" id="KW-0812">Transmembrane</keyword>
<organism evidence="3 4">
    <name type="scientific">Stentor coeruleus</name>
    <dbReference type="NCBI Taxonomy" id="5963"/>
    <lineage>
        <taxon>Eukaryota</taxon>
        <taxon>Sar</taxon>
        <taxon>Alveolata</taxon>
        <taxon>Ciliophora</taxon>
        <taxon>Postciliodesmatophora</taxon>
        <taxon>Heterotrichea</taxon>
        <taxon>Heterotrichida</taxon>
        <taxon>Stentoridae</taxon>
        <taxon>Stentor</taxon>
    </lineage>
</organism>
<sequence length="802" mass="93613">MSDSGCSKDSLVQCNEHPLMNFYPINPNSNSDDTISSFNSLNQSPNDFHTKNKKLATRCHINSFINRCDIHSKIAQKELSLLHRKASQAGINANKNECFDKCPCCGYYADKPLFNPFKTYKQYKDLGIAYVLYFEYIALMVIFLTLLFFIVCLPCAIEYNINIGFFGRNEYLSKNSLIEKPKVSQWQITMQSIAIVLIMIFYPILQCFLHRRIISYSDNTLNESSFAIFINNLPSDFTNFELKEHFNKYLPSDPSHYKTLIVINCYELSDIMKIAKKIYEIQGKIKFIETYKNEYNENPKHGFICERVMSLQKLENELKVLEKTKEEILRADSRNFTKKSVLPCFRSKKLISNIVIGDGKSSTYSAFVVFRKISYALMLKRELKFSIFNYLKTKLVPNFLQSDTVYRFKGKYLYTESTPETSDIIWENAVITKCERFFREMITFVLTTAVILFFEIFVFIPLTTISFASKISKGGGDFQSNMILITLLSFMNFLGKKILFLMTNKERHYSHTKFNLSLYKKYVGFMIMNVLLVQYIIFAFLVNEGITWNYVGFLLTSLVMNGIVGPLMSFLYPIVYNYLKLMYYLKVKDRLDMTQIKANSKFELRELSLPNDLANLMLVIFIGLSYLAILPEGILIVIVSIIFQVILLNIKLAMFSKTPRKLDGELILLASESFPWVILLIFVSATLFYKEDKMKNEAMIIISDVAALYLLCLAFGLFRYLKAFNVNYMKRIYQSIIDNKVFFDYYKNCSSNYESENPATCLNGHERMENYIRNTNEKDYVEVDYKYDIFENLKFSFTKYFQ</sequence>
<evidence type="ECO:0000313" key="4">
    <source>
        <dbReference type="Proteomes" id="UP000187209"/>
    </source>
</evidence>
<evidence type="ECO:0000313" key="3">
    <source>
        <dbReference type="EMBL" id="OMJ80528.1"/>
    </source>
</evidence>
<dbReference type="InterPro" id="IPR027815">
    <property type="entry name" value="CSC1/OSCA1-like_cyt"/>
</dbReference>
<dbReference type="Pfam" id="PF14703">
    <property type="entry name" value="PHM7_cyt"/>
    <property type="match status" value="1"/>
</dbReference>
<feature type="transmembrane region" description="Helical" evidence="1">
    <location>
        <begin position="186"/>
        <end position="205"/>
    </location>
</feature>
<proteinExistence type="predicted"/>